<keyword evidence="1" id="KW-1133">Transmembrane helix</keyword>
<proteinExistence type="predicted"/>
<comment type="caution">
    <text evidence="2">The sequence shown here is derived from an EMBL/GenBank/DDBJ whole genome shotgun (WGS) entry which is preliminary data.</text>
</comment>
<dbReference type="EMBL" id="ACYH01000027">
    <property type="protein sequence ID" value="EEV20661.1"/>
    <property type="molecule type" value="Genomic_DNA"/>
</dbReference>
<name>C8PP89_9SPIR</name>
<evidence type="ECO:0000256" key="1">
    <source>
        <dbReference type="SAM" id="Phobius"/>
    </source>
</evidence>
<organism evidence="2 3">
    <name type="scientific">Treponema vincentii ATCC 35580</name>
    <dbReference type="NCBI Taxonomy" id="596324"/>
    <lineage>
        <taxon>Bacteria</taxon>
        <taxon>Pseudomonadati</taxon>
        <taxon>Spirochaetota</taxon>
        <taxon>Spirochaetia</taxon>
        <taxon>Spirochaetales</taxon>
        <taxon>Treponemataceae</taxon>
        <taxon>Treponema</taxon>
    </lineage>
</organism>
<reference evidence="2 3" key="1">
    <citation type="submission" date="2009-07" db="EMBL/GenBank/DDBJ databases">
        <authorList>
            <person name="Madupu R."/>
            <person name="Sebastian Y."/>
            <person name="Durkin A.S."/>
            <person name="Torralba M."/>
            <person name="Methe B."/>
            <person name="Sutton G.G."/>
            <person name="Strausberg R.L."/>
            <person name="Nelson K.E."/>
        </authorList>
    </citation>
    <scope>NUCLEOTIDE SEQUENCE [LARGE SCALE GENOMIC DNA]</scope>
    <source>
        <strain evidence="2 3">ATCC 35580</strain>
    </source>
</reference>
<feature type="transmembrane region" description="Helical" evidence="1">
    <location>
        <begin position="34"/>
        <end position="53"/>
    </location>
</feature>
<protein>
    <submittedName>
        <fullName evidence="2">Uncharacterized protein</fullName>
    </submittedName>
</protein>
<evidence type="ECO:0000313" key="3">
    <source>
        <dbReference type="Proteomes" id="UP000004509"/>
    </source>
</evidence>
<accession>C8PP89</accession>
<dbReference type="AlphaFoldDB" id="C8PP89"/>
<dbReference type="Proteomes" id="UP000004509">
    <property type="component" value="Unassembled WGS sequence"/>
</dbReference>
<keyword evidence="1" id="KW-0472">Membrane</keyword>
<gene>
    <name evidence="2" type="ORF">TREVI0001_1831</name>
</gene>
<sequence>MSGTVDVCIVTLVGLILQVTGINGNTASLFLRRVIDLIIFQKFITILFCTISSDRCRKSCLTMVNVTDGTNIHVNFCSFELFLCHVNPPNRQ</sequence>
<dbReference type="AntiFam" id="ANF00225">
    <property type="entry name" value="Shadow ORF (opposite tuf)"/>
</dbReference>
<evidence type="ECO:0000313" key="2">
    <source>
        <dbReference type="EMBL" id="EEV20661.1"/>
    </source>
</evidence>
<keyword evidence="1" id="KW-0812">Transmembrane</keyword>
<dbReference type="eggNOG" id="ENOG5033N01">
    <property type="taxonomic scope" value="Bacteria"/>
</dbReference>